<keyword evidence="2" id="KW-0472">Membrane</keyword>
<feature type="transmembrane region" description="Helical" evidence="2">
    <location>
        <begin position="6"/>
        <end position="25"/>
    </location>
</feature>
<feature type="compositionally biased region" description="Basic and acidic residues" evidence="1">
    <location>
        <begin position="337"/>
        <end position="349"/>
    </location>
</feature>
<dbReference type="EMBL" id="MN740894">
    <property type="protein sequence ID" value="QHU16988.1"/>
    <property type="molecule type" value="Genomic_DNA"/>
</dbReference>
<protein>
    <submittedName>
        <fullName evidence="3">Uncharacterized protein</fullName>
    </submittedName>
</protein>
<accession>A0A6C0E8T7</accession>
<organism evidence="3">
    <name type="scientific">viral metagenome</name>
    <dbReference type="NCBI Taxonomy" id="1070528"/>
    <lineage>
        <taxon>unclassified sequences</taxon>
        <taxon>metagenomes</taxon>
        <taxon>organismal metagenomes</taxon>
    </lineage>
</organism>
<proteinExistence type="predicted"/>
<evidence type="ECO:0000313" key="3">
    <source>
        <dbReference type="EMBL" id="QHT25546.1"/>
    </source>
</evidence>
<feature type="region of interest" description="Disordered" evidence="1">
    <location>
        <begin position="295"/>
        <end position="349"/>
    </location>
</feature>
<evidence type="ECO:0000313" key="4">
    <source>
        <dbReference type="EMBL" id="QHU16988.1"/>
    </source>
</evidence>
<keyword evidence="2" id="KW-0812">Transmembrane</keyword>
<feature type="compositionally biased region" description="Basic and acidic residues" evidence="1">
    <location>
        <begin position="309"/>
        <end position="319"/>
    </location>
</feature>
<keyword evidence="2" id="KW-1133">Transmembrane helix</keyword>
<name>A0A6C0E8T7_9ZZZZ</name>
<evidence type="ECO:0000256" key="1">
    <source>
        <dbReference type="SAM" id="MobiDB-lite"/>
    </source>
</evidence>
<sequence length="373" mass="43932">MDFETVFYDTLAFMNIALFAAVGYVQRWGLIAYEFIKNYDYEGLALKIAFYYGVVKQFAIETYTTHCKKGGLVDVASEQFMYFMKCVHAGILSYRIEPFEPEWISVSCIFQTELDKSTLNYSFNENYEQCPAFGEESSIQTDSRLKSFTQWFYTTQHVMKQEKILEECLITMKNNNKYIYKICTHENECFKELPNEFSKIKFLNIEYIHPENQSSITIQLDRNSYLVGNEILSPTFVKRHLEYMNSSKNFDMTYVLKIMDNNLNNFELKSHEYIVLDKMEYKVVNKNKLDDWVELSSQDGTEEPDETEKETTAEVRADMIEPFSEVIENTEPVIVENRTDEETVEETVEKTIEETVQEIVEKTVEETEQETEM</sequence>
<dbReference type="EMBL" id="MN739771">
    <property type="protein sequence ID" value="QHT25546.1"/>
    <property type="molecule type" value="Genomic_DNA"/>
</dbReference>
<evidence type="ECO:0000256" key="2">
    <source>
        <dbReference type="SAM" id="Phobius"/>
    </source>
</evidence>
<reference evidence="3" key="1">
    <citation type="journal article" date="2020" name="Nature">
        <title>Giant virus diversity and host interactions through global metagenomics.</title>
        <authorList>
            <person name="Schulz F."/>
            <person name="Roux S."/>
            <person name="Paez-Espino D."/>
            <person name="Jungbluth S."/>
            <person name="Walsh D.A."/>
            <person name="Denef V.J."/>
            <person name="McMahon K.D."/>
            <person name="Konstantinidis K.T."/>
            <person name="Eloe-Fadrosh E.A."/>
            <person name="Kyrpides N.C."/>
            <person name="Woyke T."/>
        </authorList>
    </citation>
    <scope>NUCLEOTIDE SEQUENCE</scope>
    <source>
        <strain evidence="3">GVMAG-M-3300023179-152</strain>
        <strain evidence="4">GVMAG-S-3300012000-53</strain>
    </source>
</reference>
<dbReference type="AlphaFoldDB" id="A0A6C0E8T7"/>